<accession>G9PA07</accession>
<dbReference type="AlphaFoldDB" id="G9PA07"/>
<gene>
    <name evidence="6" type="ORF">TRIATDRAFT_296432</name>
</gene>
<keyword evidence="4 5" id="KW-0408">Iron</keyword>
<dbReference type="GO" id="GO:0010436">
    <property type="term" value="F:carotenoid dioxygenase activity"/>
    <property type="evidence" value="ECO:0007669"/>
    <property type="project" value="TreeGrafter"/>
</dbReference>
<proteinExistence type="inferred from homology"/>
<keyword evidence="3" id="KW-0560">Oxidoreductase</keyword>
<feature type="binding site" evidence="5">
    <location>
        <position position="556"/>
    </location>
    <ligand>
        <name>Fe cation</name>
        <dbReference type="ChEBI" id="CHEBI:24875"/>
        <note>catalytic</note>
    </ligand>
</feature>
<evidence type="ECO:0000313" key="6">
    <source>
        <dbReference type="EMBL" id="EHK40478.1"/>
    </source>
</evidence>
<evidence type="ECO:0000256" key="3">
    <source>
        <dbReference type="ARBA" id="ARBA00023002"/>
    </source>
</evidence>
<dbReference type="Pfam" id="PF03055">
    <property type="entry name" value="RPE65"/>
    <property type="match status" value="1"/>
</dbReference>
<dbReference type="EMBL" id="ABDG02000028">
    <property type="protein sequence ID" value="EHK40478.1"/>
    <property type="molecule type" value="Genomic_DNA"/>
</dbReference>
<dbReference type="GO" id="GO:0016121">
    <property type="term" value="P:carotene catabolic process"/>
    <property type="evidence" value="ECO:0007669"/>
    <property type="project" value="TreeGrafter"/>
</dbReference>
<dbReference type="KEGG" id="tatv:25780543"/>
<evidence type="ECO:0008006" key="8">
    <source>
        <dbReference type="Google" id="ProtNLM"/>
    </source>
</evidence>
<feature type="binding site" evidence="5">
    <location>
        <position position="292"/>
    </location>
    <ligand>
        <name>Fe cation</name>
        <dbReference type="ChEBI" id="CHEBI:24875"/>
        <note>catalytic</note>
    </ligand>
</feature>
<comment type="caution">
    <text evidence="6">The sequence shown here is derived from an EMBL/GenBank/DDBJ whole genome shotgun (WGS) entry which is preliminary data.</text>
</comment>
<dbReference type="STRING" id="452589.G9PA07"/>
<dbReference type="GO" id="GO:0046872">
    <property type="term" value="F:metal ion binding"/>
    <property type="evidence" value="ECO:0007669"/>
    <property type="project" value="UniProtKB-KW"/>
</dbReference>
<evidence type="ECO:0000256" key="1">
    <source>
        <dbReference type="ARBA" id="ARBA00006787"/>
    </source>
</evidence>
<evidence type="ECO:0000256" key="5">
    <source>
        <dbReference type="PIRSR" id="PIRSR604294-1"/>
    </source>
</evidence>
<sequence>MRSTYGYECWERGRKRRVSITLRNGSVGELRVRVRYKTSGDLPASFGPPPDSDPLTWGFYATHEVQTPTHLRITGSIPSWLTGSLYRGAAATWDVGNYTAEHWFDGFSRNHLFQIADGSVTYRSRNASDELMHFIQETGLFPGNTFGSDPCKIIFSAFETTYRDGTNARGNTTTSNVPVSYISNFPGLNRNSSNVGSPLNTLVSTTDANRLQQIDPVTLEAIELFTYQASNPLLSDSGHTCAHPAMTEEAIYNYLLDTSAKPPVYRVFGITSPEGETKIIANITDAPPAYIHSMFHTEQHVILIVWQADFTKAGENVLTSIGPWNPERKTLFYVIDPVNGGVVSKYESEDAFFAFHEINSFEDASGNIYIDLPTMPDYSFLDAALVENLRANLGSKTNASSKNDLAGSFTRYKLPFHENNKASNGSLITYTATIDIQLPYKKANIELPRINEDMKGRPYRYAYGIHVEKIGYFADSIIKIDTKTQSWKIWSPKTKQLPSEPIFIARPGAKTEDDGVLLTVAMDSAEKKSSLVVIDAITMKEIGRAHMPIVMGYGFHGAYQAEL</sequence>
<feature type="binding site" evidence="5">
    <location>
        <position position="243"/>
    </location>
    <ligand>
        <name>Fe cation</name>
        <dbReference type="ChEBI" id="CHEBI:24875"/>
        <note>catalytic</note>
    </ligand>
</feature>
<dbReference type="eggNOG" id="KOG1285">
    <property type="taxonomic scope" value="Eukaryota"/>
</dbReference>
<evidence type="ECO:0000256" key="2">
    <source>
        <dbReference type="ARBA" id="ARBA00022723"/>
    </source>
</evidence>
<comment type="cofactor">
    <cofactor evidence="5">
        <name>Fe(2+)</name>
        <dbReference type="ChEBI" id="CHEBI:29033"/>
    </cofactor>
    <text evidence="5">Binds 1 Fe(2+) ion per subunit.</text>
</comment>
<dbReference type="HOGENOM" id="CLU_016472_1_2_1"/>
<dbReference type="PANTHER" id="PTHR10543">
    <property type="entry name" value="BETA-CAROTENE DIOXYGENASE"/>
    <property type="match status" value="1"/>
</dbReference>
<name>G9PA07_HYPAI</name>
<dbReference type="PANTHER" id="PTHR10543:SF24">
    <property type="entry name" value="CAROTENOID ISOMEROOXYGENASE"/>
    <property type="match status" value="1"/>
</dbReference>
<dbReference type="GeneID" id="25780543"/>
<dbReference type="InterPro" id="IPR004294">
    <property type="entry name" value="Carotenoid_Oase"/>
</dbReference>
<reference evidence="6 7" key="1">
    <citation type="journal article" date="2011" name="Genome Biol.">
        <title>Comparative genome sequence analysis underscores mycoparasitism as the ancestral life style of Trichoderma.</title>
        <authorList>
            <person name="Kubicek C.P."/>
            <person name="Herrera-Estrella A."/>
            <person name="Seidl-Seiboth V."/>
            <person name="Martinez D.A."/>
            <person name="Druzhinina I.S."/>
            <person name="Thon M."/>
            <person name="Zeilinger S."/>
            <person name="Casas-Flores S."/>
            <person name="Horwitz B.A."/>
            <person name="Mukherjee P.K."/>
            <person name="Mukherjee M."/>
            <person name="Kredics L."/>
            <person name="Alcaraz L.D."/>
            <person name="Aerts A."/>
            <person name="Antal Z."/>
            <person name="Atanasova L."/>
            <person name="Cervantes-Badillo M.G."/>
            <person name="Challacombe J."/>
            <person name="Chertkov O."/>
            <person name="McCluskey K."/>
            <person name="Coulpier F."/>
            <person name="Deshpande N."/>
            <person name="von Doehren H."/>
            <person name="Ebbole D.J."/>
            <person name="Esquivel-Naranjo E.U."/>
            <person name="Fekete E."/>
            <person name="Flipphi M."/>
            <person name="Glaser F."/>
            <person name="Gomez-Rodriguez E.Y."/>
            <person name="Gruber S."/>
            <person name="Han C."/>
            <person name="Henrissat B."/>
            <person name="Hermosa R."/>
            <person name="Hernandez-Onate M."/>
            <person name="Karaffa L."/>
            <person name="Kosti I."/>
            <person name="Le Crom S."/>
            <person name="Lindquist E."/>
            <person name="Lucas S."/>
            <person name="Luebeck M."/>
            <person name="Luebeck P.S."/>
            <person name="Margeot A."/>
            <person name="Metz B."/>
            <person name="Misra M."/>
            <person name="Nevalainen H."/>
            <person name="Omann M."/>
            <person name="Packer N."/>
            <person name="Perrone G."/>
            <person name="Uresti-Rivera E.E."/>
            <person name="Salamov A."/>
            <person name="Schmoll M."/>
            <person name="Seiboth B."/>
            <person name="Shapiro H."/>
            <person name="Sukno S."/>
            <person name="Tamayo-Ramos J.A."/>
            <person name="Tisch D."/>
            <person name="Wiest A."/>
            <person name="Wilkinson H.H."/>
            <person name="Zhang M."/>
            <person name="Coutinho P.M."/>
            <person name="Kenerley C.M."/>
            <person name="Monte E."/>
            <person name="Baker S.E."/>
            <person name="Grigoriev I.V."/>
        </authorList>
    </citation>
    <scope>NUCLEOTIDE SEQUENCE [LARGE SCALE GENOMIC DNA]</scope>
    <source>
        <strain evidence="7">ATCC 20476 / IMI 206040</strain>
    </source>
</reference>
<dbReference type="OrthoDB" id="407010at2759"/>
<keyword evidence="7" id="KW-1185">Reference proteome</keyword>
<evidence type="ECO:0000256" key="4">
    <source>
        <dbReference type="ARBA" id="ARBA00023004"/>
    </source>
</evidence>
<keyword evidence="2 5" id="KW-0479">Metal-binding</keyword>
<protein>
    <recommendedName>
        <fullName evidence="8">Carotenoid oxygenase</fullName>
    </recommendedName>
</protein>
<dbReference type="Proteomes" id="UP000005426">
    <property type="component" value="Unassembled WGS sequence"/>
</dbReference>
<evidence type="ECO:0000313" key="7">
    <source>
        <dbReference type="Proteomes" id="UP000005426"/>
    </source>
</evidence>
<comment type="similarity">
    <text evidence="1">Belongs to the carotenoid oxygenase family.</text>
</comment>
<organism evidence="6 7">
    <name type="scientific">Hypocrea atroviridis (strain ATCC 20476 / IMI 206040)</name>
    <name type="common">Trichoderma atroviride</name>
    <dbReference type="NCBI Taxonomy" id="452589"/>
    <lineage>
        <taxon>Eukaryota</taxon>
        <taxon>Fungi</taxon>
        <taxon>Dikarya</taxon>
        <taxon>Ascomycota</taxon>
        <taxon>Pezizomycotina</taxon>
        <taxon>Sordariomycetes</taxon>
        <taxon>Hypocreomycetidae</taxon>
        <taxon>Hypocreales</taxon>
        <taxon>Hypocreaceae</taxon>
        <taxon>Trichoderma</taxon>
    </lineage>
</organism>
<dbReference type="OMA" id="MLPNCKA"/>
<feature type="binding site" evidence="5">
    <location>
        <position position="356"/>
    </location>
    <ligand>
        <name>Fe cation</name>
        <dbReference type="ChEBI" id="CHEBI:24875"/>
        <note>catalytic</note>
    </ligand>
</feature>